<dbReference type="Gene3D" id="3.90.870.10">
    <property type="entry name" value="DHBP synthase"/>
    <property type="match status" value="1"/>
</dbReference>
<comment type="caution">
    <text evidence="2">The sequence shown here is derived from an EMBL/GenBank/DDBJ whole genome shotgun (WGS) entry which is preliminary data.</text>
</comment>
<dbReference type="InterPro" id="IPR006070">
    <property type="entry name" value="Sua5-like_dom"/>
</dbReference>
<proteinExistence type="predicted"/>
<evidence type="ECO:0000259" key="1">
    <source>
        <dbReference type="PROSITE" id="PS51163"/>
    </source>
</evidence>
<evidence type="ECO:0000313" key="2">
    <source>
        <dbReference type="EMBL" id="TDD93812.1"/>
    </source>
</evidence>
<accession>A0A4R5C9W7</accession>
<name>A0A4R5C9W7_9FLAO</name>
<dbReference type="GO" id="GO:0003725">
    <property type="term" value="F:double-stranded RNA binding"/>
    <property type="evidence" value="ECO:0007669"/>
    <property type="project" value="InterPro"/>
</dbReference>
<gene>
    <name evidence="2" type="ORF">E0F76_18275</name>
</gene>
<dbReference type="RefSeq" id="WP_132009672.1">
    <property type="nucleotide sequence ID" value="NZ_SMFK01000022.1"/>
</dbReference>
<dbReference type="SUPFAM" id="SSF55821">
    <property type="entry name" value="YrdC/RibB"/>
    <property type="match status" value="1"/>
</dbReference>
<dbReference type="Proteomes" id="UP000295479">
    <property type="component" value="Unassembled WGS sequence"/>
</dbReference>
<dbReference type="InterPro" id="IPR052532">
    <property type="entry name" value="SUA5_domain"/>
</dbReference>
<sequence>MSQFIKIYEDKPNEAAIAKVVKVLKEGGLVIYPTDTVYGLGCDITNTKALERIAKIKGVKLDKANFSFICHDLSNLSDYVKQVDTSTFKLLKRALPGPYTFILPGNNNLPKEFKKKTTVGIRIPNNSIALEIVRQLGNPIVSTSIRDEDEVIEYTTDPELIFEKWQNLVDMVIDGGYGDNIGSTIIDLSNHEPVVVREGKGSLDVL</sequence>
<protein>
    <submittedName>
        <fullName evidence="2">Threonylcarbamoyl-AMP synthase</fullName>
    </submittedName>
</protein>
<dbReference type="AlphaFoldDB" id="A0A4R5C9W7"/>
<evidence type="ECO:0000313" key="3">
    <source>
        <dbReference type="Proteomes" id="UP000295479"/>
    </source>
</evidence>
<dbReference type="PROSITE" id="PS51163">
    <property type="entry name" value="YRDC"/>
    <property type="match status" value="1"/>
</dbReference>
<dbReference type="OrthoDB" id="9814580at2"/>
<dbReference type="EMBL" id="SMFK01000022">
    <property type="protein sequence ID" value="TDD93812.1"/>
    <property type="molecule type" value="Genomic_DNA"/>
</dbReference>
<reference evidence="2 3" key="1">
    <citation type="submission" date="2019-03" db="EMBL/GenBank/DDBJ databases">
        <title>Flavobacterium AR-3-4 sp. nov. isolated from arctic soil.</title>
        <authorList>
            <person name="Chaudhary D.K."/>
        </authorList>
    </citation>
    <scope>NUCLEOTIDE SEQUENCE [LARGE SCALE GENOMIC DNA]</scope>
    <source>
        <strain evidence="2 3">AR-3-4</strain>
    </source>
</reference>
<dbReference type="InterPro" id="IPR017945">
    <property type="entry name" value="DHBP_synth_RibB-like_a/b_dom"/>
</dbReference>
<dbReference type="PANTHER" id="PTHR42828:SF3">
    <property type="entry name" value="THREONYLCARBAMOYL-AMP SYNTHASE"/>
    <property type="match status" value="1"/>
</dbReference>
<dbReference type="NCBIfam" id="TIGR00057">
    <property type="entry name" value="L-threonylcarbamoyladenylate synthase"/>
    <property type="match status" value="1"/>
</dbReference>
<dbReference type="PANTHER" id="PTHR42828">
    <property type="entry name" value="DHBP SYNTHASE RIBB-LIKE ALPHA/BETA DOMAIN-CONTAINING PROTEIN"/>
    <property type="match status" value="1"/>
</dbReference>
<keyword evidence="3" id="KW-1185">Reference proteome</keyword>
<dbReference type="Pfam" id="PF01300">
    <property type="entry name" value="Sua5_yciO_yrdC"/>
    <property type="match status" value="1"/>
</dbReference>
<organism evidence="2 3">
    <name type="scientific">Flavobacterium cellulosilyticum</name>
    <dbReference type="NCBI Taxonomy" id="2541731"/>
    <lineage>
        <taxon>Bacteria</taxon>
        <taxon>Pseudomonadati</taxon>
        <taxon>Bacteroidota</taxon>
        <taxon>Flavobacteriia</taxon>
        <taxon>Flavobacteriales</taxon>
        <taxon>Flavobacteriaceae</taxon>
        <taxon>Flavobacterium</taxon>
    </lineage>
</organism>
<feature type="domain" description="YrdC-like" evidence="1">
    <location>
        <begin position="14"/>
        <end position="201"/>
    </location>
</feature>